<dbReference type="InterPro" id="IPR024453">
    <property type="entry name" value="Peptidase_C92"/>
</dbReference>
<organism evidence="2 3">
    <name type="scientific">Rubritalea spongiae</name>
    <dbReference type="NCBI Taxonomy" id="430797"/>
    <lineage>
        <taxon>Bacteria</taxon>
        <taxon>Pseudomonadati</taxon>
        <taxon>Verrucomicrobiota</taxon>
        <taxon>Verrucomicrobiia</taxon>
        <taxon>Verrucomicrobiales</taxon>
        <taxon>Rubritaleaceae</taxon>
        <taxon>Rubritalea</taxon>
    </lineage>
</organism>
<dbReference type="InterPro" id="IPR038765">
    <property type="entry name" value="Papain-like_cys_pep_sf"/>
</dbReference>
<gene>
    <name evidence="2" type="ORF">ACFSQZ_04685</name>
</gene>
<evidence type="ECO:0000313" key="2">
    <source>
        <dbReference type="EMBL" id="MFD2275758.1"/>
    </source>
</evidence>
<reference evidence="3" key="1">
    <citation type="journal article" date="2019" name="Int. J. Syst. Evol. Microbiol.">
        <title>The Global Catalogue of Microorganisms (GCM) 10K type strain sequencing project: providing services to taxonomists for standard genome sequencing and annotation.</title>
        <authorList>
            <consortium name="The Broad Institute Genomics Platform"/>
            <consortium name="The Broad Institute Genome Sequencing Center for Infectious Disease"/>
            <person name="Wu L."/>
            <person name="Ma J."/>
        </authorList>
    </citation>
    <scope>NUCLEOTIDE SEQUENCE [LARGE SCALE GENOMIC DNA]</scope>
    <source>
        <strain evidence="3">JCM 16545</strain>
    </source>
</reference>
<sequence>MKKLLFSAIIALSAALSISYGLASTSNPYALQNGDIVFQSGHRGQANAIKAATNSQWTHVGVVFKNEDQWWVFEAVQPVKYTKLENWIKRHPHSFHARRLKDSSQITPANLVKAEIWAKQQLDKPYDLKFLWDDEHLYCSELVWKIYKHATGIELCPPRHMGSYNLSDPTVAALIERRYGSIANLPKDAPVVAPSDLAESPLLTEVPKK</sequence>
<evidence type="ECO:0000256" key="1">
    <source>
        <dbReference type="SAM" id="SignalP"/>
    </source>
</evidence>
<dbReference type="Proteomes" id="UP001597297">
    <property type="component" value="Unassembled WGS sequence"/>
</dbReference>
<keyword evidence="3" id="KW-1185">Reference proteome</keyword>
<accession>A0ABW5E1G0</accession>
<feature type="signal peptide" evidence="1">
    <location>
        <begin position="1"/>
        <end position="23"/>
    </location>
</feature>
<keyword evidence="1" id="KW-0732">Signal</keyword>
<dbReference type="EMBL" id="JBHUJC010000012">
    <property type="protein sequence ID" value="MFD2275758.1"/>
    <property type="molecule type" value="Genomic_DNA"/>
</dbReference>
<dbReference type="Gene3D" id="3.90.1720.10">
    <property type="entry name" value="endopeptidase domain like (from Nostoc punctiforme)"/>
    <property type="match status" value="1"/>
</dbReference>
<dbReference type="RefSeq" id="WP_377094287.1">
    <property type="nucleotide sequence ID" value="NZ_JBHSJM010000001.1"/>
</dbReference>
<name>A0ABW5E1G0_9BACT</name>
<dbReference type="SUPFAM" id="SSF54001">
    <property type="entry name" value="Cysteine proteinases"/>
    <property type="match status" value="1"/>
</dbReference>
<proteinExistence type="predicted"/>
<evidence type="ECO:0000313" key="3">
    <source>
        <dbReference type="Proteomes" id="UP001597297"/>
    </source>
</evidence>
<protein>
    <submittedName>
        <fullName evidence="2">YiiX/YebB-like N1pC/P60 family cysteine hydrolase</fullName>
    </submittedName>
</protein>
<feature type="chain" id="PRO_5045497961" evidence="1">
    <location>
        <begin position="24"/>
        <end position="209"/>
    </location>
</feature>
<comment type="caution">
    <text evidence="2">The sequence shown here is derived from an EMBL/GenBank/DDBJ whole genome shotgun (WGS) entry which is preliminary data.</text>
</comment>
<dbReference type="Pfam" id="PF05708">
    <property type="entry name" value="Peptidase_C92"/>
    <property type="match status" value="1"/>
</dbReference>